<comment type="similarity">
    <text evidence="2">Belongs to the Tim17/Tim22/Tim23 family.</text>
</comment>
<evidence type="ECO:0000313" key="10">
    <source>
        <dbReference type="Proteomes" id="UP001054889"/>
    </source>
</evidence>
<protein>
    <submittedName>
        <fullName evidence="9">Uncharacterized protein</fullName>
    </submittedName>
</protein>
<dbReference type="PANTHER" id="PTHR10485">
    <property type="entry name" value="MITOCHONDRIAL IMPORT INNER MEMBRANE TRANSLOCASE SUBUNIT TIM-17"/>
    <property type="match status" value="1"/>
</dbReference>
<evidence type="ECO:0000256" key="5">
    <source>
        <dbReference type="ARBA" id="ARBA00022989"/>
    </source>
</evidence>
<evidence type="ECO:0000256" key="8">
    <source>
        <dbReference type="SAM" id="Phobius"/>
    </source>
</evidence>
<evidence type="ECO:0000313" key="9">
    <source>
        <dbReference type="EMBL" id="GJN03545.1"/>
    </source>
</evidence>
<comment type="caution">
    <text evidence="9">The sequence shown here is derived from an EMBL/GenBank/DDBJ whole genome shotgun (WGS) entry which is preliminary data.</text>
</comment>
<dbReference type="Pfam" id="PF02466">
    <property type="entry name" value="Tim17"/>
    <property type="match status" value="1"/>
</dbReference>
<dbReference type="GO" id="GO:0030150">
    <property type="term" value="P:protein import into mitochondrial matrix"/>
    <property type="evidence" value="ECO:0007669"/>
    <property type="project" value="TreeGrafter"/>
</dbReference>
<proteinExistence type="inferred from homology"/>
<keyword evidence="10" id="KW-1185">Reference proteome</keyword>
<dbReference type="EMBL" id="BQKI01000010">
    <property type="protein sequence ID" value="GJN03545.1"/>
    <property type="molecule type" value="Genomic_DNA"/>
</dbReference>
<accession>A0AAV5CZ83</accession>
<dbReference type="GO" id="GO:0008320">
    <property type="term" value="F:protein transmembrane transporter activity"/>
    <property type="evidence" value="ECO:0007669"/>
    <property type="project" value="TreeGrafter"/>
</dbReference>
<dbReference type="AlphaFoldDB" id="A0AAV5CZ83"/>
<keyword evidence="7 8" id="KW-0472">Membrane</keyword>
<dbReference type="PANTHER" id="PTHR10485:SF13">
    <property type="match status" value="1"/>
</dbReference>
<evidence type="ECO:0000256" key="2">
    <source>
        <dbReference type="ARBA" id="ARBA00008444"/>
    </source>
</evidence>
<keyword evidence="6" id="KW-0496">Mitochondrion</keyword>
<evidence type="ECO:0000256" key="4">
    <source>
        <dbReference type="ARBA" id="ARBA00022792"/>
    </source>
</evidence>
<keyword evidence="5 8" id="KW-1133">Transmembrane helix</keyword>
<organism evidence="9 10">
    <name type="scientific">Eleusine coracana subsp. coracana</name>
    <dbReference type="NCBI Taxonomy" id="191504"/>
    <lineage>
        <taxon>Eukaryota</taxon>
        <taxon>Viridiplantae</taxon>
        <taxon>Streptophyta</taxon>
        <taxon>Embryophyta</taxon>
        <taxon>Tracheophyta</taxon>
        <taxon>Spermatophyta</taxon>
        <taxon>Magnoliopsida</taxon>
        <taxon>Liliopsida</taxon>
        <taxon>Poales</taxon>
        <taxon>Poaceae</taxon>
        <taxon>PACMAD clade</taxon>
        <taxon>Chloridoideae</taxon>
        <taxon>Cynodonteae</taxon>
        <taxon>Eleusininae</taxon>
        <taxon>Eleusine</taxon>
    </lineage>
</organism>
<evidence type="ECO:0000256" key="6">
    <source>
        <dbReference type="ARBA" id="ARBA00023128"/>
    </source>
</evidence>
<reference evidence="9" key="1">
    <citation type="journal article" date="2018" name="DNA Res.">
        <title>Multiple hybrid de novo genome assembly of finger millet, an orphan allotetraploid crop.</title>
        <authorList>
            <person name="Hatakeyama M."/>
            <person name="Aluri S."/>
            <person name="Balachadran M.T."/>
            <person name="Sivarajan S.R."/>
            <person name="Patrignani A."/>
            <person name="Gruter S."/>
            <person name="Poveda L."/>
            <person name="Shimizu-Inatsugi R."/>
            <person name="Baeten J."/>
            <person name="Francoijs K.J."/>
            <person name="Nataraja K.N."/>
            <person name="Reddy Y.A.N."/>
            <person name="Phadnis S."/>
            <person name="Ravikumar R.L."/>
            <person name="Schlapbach R."/>
            <person name="Sreeman S.M."/>
            <person name="Shimizu K.K."/>
        </authorList>
    </citation>
    <scope>NUCLEOTIDE SEQUENCE</scope>
</reference>
<keyword evidence="3 8" id="KW-0812">Transmembrane</keyword>
<evidence type="ECO:0000256" key="1">
    <source>
        <dbReference type="ARBA" id="ARBA00004448"/>
    </source>
</evidence>
<evidence type="ECO:0000256" key="3">
    <source>
        <dbReference type="ARBA" id="ARBA00022692"/>
    </source>
</evidence>
<keyword evidence="4" id="KW-0999">Mitochondrion inner membrane</keyword>
<evidence type="ECO:0000256" key="7">
    <source>
        <dbReference type="ARBA" id="ARBA00023136"/>
    </source>
</evidence>
<dbReference type="Proteomes" id="UP001054889">
    <property type="component" value="Unassembled WGS sequence"/>
</dbReference>
<gene>
    <name evidence="9" type="primary">ga21000</name>
    <name evidence="9" type="ORF">PR202_ga21000</name>
</gene>
<reference evidence="9" key="2">
    <citation type="submission" date="2021-12" db="EMBL/GenBank/DDBJ databases">
        <title>Resequencing data analysis of finger millet.</title>
        <authorList>
            <person name="Hatakeyama M."/>
            <person name="Aluri S."/>
            <person name="Balachadran M.T."/>
            <person name="Sivarajan S.R."/>
            <person name="Poveda L."/>
            <person name="Shimizu-Inatsugi R."/>
            <person name="Schlapbach R."/>
            <person name="Sreeman S.M."/>
            <person name="Shimizu K.K."/>
        </authorList>
    </citation>
    <scope>NUCLEOTIDE SEQUENCE</scope>
</reference>
<sequence length="191" mass="19538">MVPNRFDRVIDVAGDGFLLGTAAGSSFHFVKGLAVSPVGGGGRLAGAVRAVHANAPCVAGMCGAYAAVYCASKSAVSIAHQRDDPWNAVAGGAMSGGLLNARRGASAAALSAALGATTVAAVLGLVWAIRDRHGRDISEREARMYLDAPRSELDAPKPRIIPVRSTVLGFPQVPPSSTSGKGALFFFLHSI</sequence>
<dbReference type="GO" id="GO:0005744">
    <property type="term" value="C:TIM23 mitochondrial import inner membrane translocase complex"/>
    <property type="evidence" value="ECO:0007669"/>
    <property type="project" value="TreeGrafter"/>
</dbReference>
<feature type="transmembrane region" description="Helical" evidence="8">
    <location>
        <begin position="107"/>
        <end position="129"/>
    </location>
</feature>
<name>A0AAV5CZ83_ELECO</name>
<comment type="subcellular location">
    <subcellularLocation>
        <location evidence="1">Mitochondrion inner membrane</location>
        <topology evidence="1">Multi-pass membrane protein</topology>
    </subcellularLocation>
</comment>